<evidence type="ECO:0000313" key="3">
    <source>
        <dbReference type="Proteomes" id="UP000694414"/>
    </source>
</evidence>
<name>A0A8C9AD51_PROSS</name>
<protein>
    <submittedName>
        <fullName evidence="2">Uncharacterized protein</fullName>
    </submittedName>
</protein>
<proteinExistence type="predicted"/>
<evidence type="ECO:0000256" key="1">
    <source>
        <dbReference type="SAM" id="MobiDB-lite"/>
    </source>
</evidence>
<dbReference type="GeneTree" id="ENSGT00910000146948"/>
<sequence>GCEAEFKIKGKPFPHSQEASLDSCPSKSLPPLGLGLFSWISKGTKSSKQQSPPRPVPSSLVSLQLYQTFPVCMLGSVRASQALPIKPLSVPNWCMKVESGSSHSLHK</sequence>
<dbReference type="Proteomes" id="UP000694414">
    <property type="component" value="Unplaced"/>
</dbReference>
<accession>A0A8C9AD51</accession>
<reference evidence="2" key="2">
    <citation type="submission" date="2025-09" db="UniProtKB">
        <authorList>
            <consortium name="Ensembl"/>
        </authorList>
    </citation>
    <scope>IDENTIFICATION</scope>
</reference>
<reference evidence="2" key="1">
    <citation type="submission" date="2025-08" db="UniProtKB">
        <authorList>
            <consortium name="Ensembl"/>
        </authorList>
    </citation>
    <scope>IDENTIFICATION</scope>
</reference>
<organism evidence="2 3">
    <name type="scientific">Prolemur simus</name>
    <name type="common">Greater bamboo lemur</name>
    <name type="synonym">Hapalemur simus</name>
    <dbReference type="NCBI Taxonomy" id="1328070"/>
    <lineage>
        <taxon>Eukaryota</taxon>
        <taxon>Metazoa</taxon>
        <taxon>Chordata</taxon>
        <taxon>Craniata</taxon>
        <taxon>Vertebrata</taxon>
        <taxon>Euteleostomi</taxon>
        <taxon>Mammalia</taxon>
        <taxon>Eutheria</taxon>
        <taxon>Euarchontoglires</taxon>
        <taxon>Primates</taxon>
        <taxon>Strepsirrhini</taxon>
        <taxon>Lemuriformes</taxon>
        <taxon>Lemuridae</taxon>
        <taxon>Prolemur</taxon>
    </lineage>
</organism>
<evidence type="ECO:0000313" key="2">
    <source>
        <dbReference type="Ensembl" id="ENSPSMP00000025753.1"/>
    </source>
</evidence>
<keyword evidence="3" id="KW-1185">Reference proteome</keyword>
<dbReference type="Ensembl" id="ENSPSMT00000029825.1">
    <property type="protein sequence ID" value="ENSPSMP00000025753.1"/>
    <property type="gene ID" value="ENSPSMG00000018071.1"/>
</dbReference>
<dbReference type="AlphaFoldDB" id="A0A8C9AD51"/>
<feature type="compositionally biased region" description="Polar residues" evidence="1">
    <location>
        <begin position="17"/>
        <end position="26"/>
    </location>
</feature>
<feature type="region of interest" description="Disordered" evidence="1">
    <location>
        <begin position="1"/>
        <end position="28"/>
    </location>
</feature>